<evidence type="ECO:0008006" key="3">
    <source>
        <dbReference type="Google" id="ProtNLM"/>
    </source>
</evidence>
<sequence>MKRFPDPSVETLQDGLSILKNYDLRKSIHRVDIPFLRIYGKNDRIVPLSIANKFNNLHGDSKCEIFKNSSHAPFISEPDAFLNSINRFTELS</sequence>
<dbReference type="KEGG" id="pmai:CF386_03815"/>
<name>A0A220VD08_9GAMM</name>
<dbReference type="Gene3D" id="3.40.50.1820">
    <property type="entry name" value="alpha/beta hydrolase"/>
    <property type="match status" value="1"/>
</dbReference>
<evidence type="ECO:0000313" key="2">
    <source>
        <dbReference type="Proteomes" id="UP000242175"/>
    </source>
</evidence>
<evidence type="ECO:0000313" key="1">
    <source>
        <dbReference type="EMBL" id="ASK78219.1"/>
    </source>
</evidence>
<reference evidence="1 2" key="1">
    <citation type="journal article" date="2016" name="Int. J. Syst. Evol. Microbiol.">
        <title>Paraphotobacterium marinum gen. nov., sp. nov., a member of the family Vibrionaceae, isolated from surface seawater.</title>
        <authorList>
            <person name="Huang Z."/>
            <person name="Dong C."/>
            <person name="Shao Z."/>
        </authorList>
    </citation>
    <scope>NUCLEOTIDE SEQUENCE [LARGE SCALE GENOMIC DNA]</scope>
    <source>
        <strain evidence="1 2">NSCS20N07D</strain>
    </source>
</reference>
<proteinExistence type="predicted"/>
<dbReference type="Proteomes" id="UP000242175">
    <property type="component" value="Chromosome large"/>
</dbReference>
<accession>A0A220VD08</accession>
<gene>
    <name evidence="1" type="ORF">CF386_03815</name>
</gene>
<dbReference type="AlphaFoldDB" id="A0A220VD08"/>
<dbReference type="EMBL" id="CP022355">
    <property type="protein sequence ID" value="ASK78219.1"/>
    <property type="molecule type" value="Genomic_DNA"/>
</dbReference>
<protein>
    <recommendedName>
        <fullName evidence="3">AB hydrolase-1 domain-containing protein</fullName>
    </recommendedName>
</protein>
<dbReference type="SUPFAM" id="SSF53474">
    <property type="entry name" value="alpha/beta-Hydrolases"/>
    <property type="match status" value="1"/>
</dbReference>
<organism evidence="1 2">
    <name type="scientific">Paraphotobacterium marinum</name>
    <dbReference type="NCBI Taxonomy" id="1755811"/>
    <lineage>
        <taxon>Bacteria</taxon>
        <taxon>Pseudomonadati</taxon>
        <taxon>Pseudomonadota</taxon>
        <taxon>Gammaproteobacteria</taxon>
        <taxon>Vibrionales</taxon>
        <taxon>Vibrionaceae</taxon>
        <taxon>Paraphotobacterium</taxon>
    </lineage>
</organism>
<dbReference type="InterPro" id="IPR029058">
    <property type="entry name" value="AB_hydrolase_fold"/>
</dbReference>
<keyword evidence="2" id="KW-1185">Reference proteome</keyword>